<reference evidence="2 3" key="1">
    <citation type="journal article" date="2018" name="IMA Fungus">
        <title>IMA Genome-F 9: Draft genome sequence of Annulohypoxylon stygium, Aspergillus mulundensis, Berkeleyomyces basicola (syn. Thielaviopsis basicola), Ceratocystis smalleyi, two Cercospora beticola strains, Coleophoma cylindrospora, Fusarium fracticaudum, Phialophora cf. hyalina, and Morchella septimelata.</title>
        <authorList>
            <person name="Wingfield B.D."/>
            <person name="Bills G.F."/>
            <person name="Dong Y."/>
            <person name="Huang W."/>
            <person name="Nel W.J."/>
            <person name="Swalarsk-Parry B.S."/>
            <person name="Vaghefi N."/>
            <person name="Wilken P.M."/>
            <person name="An Z."/>
            <person name="de Beer Z.W."/>
            <person name="De Vos L."/>
            <person name="Chen L."/>
            <person name="Duong T.A."/>
            <person name="Gao Y."/>
            <person name="Hammerbacher A."/>
            <person name="Kikkert J.R."/>
            <person name="Li Y."/>
            <person name="Li H."/>
            <person name="Li K."/>
            <person name="Li Q."/>
            <person name="Liu X."/>
            <person name="Ma X."/>
            <person name="Naidoo K."/>
            <person name="Pethybridge S.J."/>
            <person name="Sun J."/>
            <person name="Steenkamp E.T."/>
            <person name="van der Nest M.A."/>
            <person name="van Wyk S."/>
            <person name="Wingfield M.J."/>
            <person name="Xiong C."/>
            <person name="Yue Q."/>
            <person name="Zhang X."/>
        </authorList>
    </citation>
    <scope>NUCLEOTIDE SEQUENCE [LARGE SCALE GENOMIC DNA]</scope>
    <source>
        <strain evidence="2 3">BP5796</strain>
    </source>
</reference>
<evidence type="ECO:0000256" key="1">
    <source>
        <dbReference type="SAM" id="MobiDB-lite"/>
    </source>
</evidence>
<organism evidence="2 3">
    <name type="scientific">Coleophoma crateriformis</name>
    <dbReference type="NCBI Taxonomy" id="565419"/>
    <lineage>
        <taxon>Eukaryota</taxon>
        <taxon>Fungi</taxon>
        <taxon>Dikarya</taxon>
        <taxon>Ascomycota</taxon>
        <taxon>Pezizomycotina</taxon>
        <taxon>Leotiomycetes</taxon>
        <taxon>Helotiales</taxon>
        <taxon>Dermateaceae</taxon>
        <taxon>Coleophoma</taxon>
    </lineage>
</organism>
<dbReference type="EMBL" id="PDLN01000004">
    <property type="protein sequence ID" value="RDW87325.1"/>
    <property type="molecule type" value="Genomic_DNA"/>
</dbReference>
<feature type="compositionally biased region" description="Basic and acidic residues" evidence="1">
    <location>
        <begin position="43"/>
        <end position="55"/>
    </location>
</feature>
<protein>
    <submittedName>
        <fullName evidence="2">Uncharacterized protein</fullName>
    </submittedName>
</protein>
<feature type="region of interest" description="Disordered" evidence="1">
    <location>
        <begin position="1"/>
        <end position="55"/>
    </location>
</feature>
<dbReference type="Proteomes" id="UP000256328">
    <property type="component" value="Unassembled WGS sequence"/>
</dbReference>
<comment type="caution">
    <text evidence="2">The sequence shown here is derived from an EMBL/GenBank/DDBJ whole genome shotgun (WGS) entry which is preliminary data.</text>
</comment>
<gene>
    <name evidence="2" type="ORF">BP5796_03019</name>
</gene>
<name>A0A3D8SLX7_9HELO</name>
<keyword evidence="3" id="KW-1185">Reference proteome</keyword>
<evidence type="ECO:0000313" key="2">
    <source>
        <dbReference type="EMBL" id="RDW87325.1"/>
    </source>
</evidence>
<proteinExistence type="predicted"/>
<accession>A0A3D8SLX7</accession>
<dbReference type="AlphaFoldDB" id="A0A3D8SLX7"/>
<sequence>MSATQGTSDPVWHAHVPQYQATPSKAQEPYLPPSPNQSARSRTAPELHVDGGTDRRSRAQMILVDLFSSLGNWALLVRITAEDGLVPADPVGCA</sequence>
<evidence type="ECO:0000313" key="3">
    <source>
        <dbReference type="Proteomes" id="UP000256328"/>
    </source>
</evidence>